<feature type="region of interest" description="Disordered" evidence="1">
    <location>
        <begin position="1"/>
        <end position="21"/>
    </location>
</feature>
<feature type="compositionally biased region" description="Polar residues" evidence="1">
    <location>
        <begin position="1"/>
        <end position="19"/>
    </location>
</feature>
<accession>A0A433A1H3</accession>
<dbReference type="Proteomes" id="UP000268093">
    <property type="component" value="Unassembled WGS sequence"/>
</dbReference>
<protein>
    <submittedName>
        <fullName evidence="2">Uncharacterized protein</fullName>
    </submittedName>
</protein>
<keyword evidence="3" id="KW-1185">Reference proteome</keyword>
<gene>
    <name evidence="2" type="ORF">BC936DRAFT_141865</name>
</gene>
<evidence type="ECO:0000256" key="1">
    <source>
        <dbReference type="SAM" id="MobiDB-lite"/>
    </source>
</evidence>
<evidence type="ECO:0000313" key="3">
    <source>
        <dbReference type="Proteomes" id="UP000268093"/>
    </source>
</evidence>
<dbReference type="EMBL" id="RBNI01020709">
    <property type="protein sequence ID" value="RUO96540.1"/>
    <property type="molecule type" value="Genomic_DNA"/>
</dbReference>
<comment type="caution">
    <text evidence="2">The sequence shown here is derived from an EMBL/GenBank/DDBJ whole genome shotgun (WGS) entry which is preliminary data.</text>
</comment>
<reference evidence="2 3" key="1">
    <citation type="journal article" date="2018" name="New Phytol.">
        <title>Phylogenomics of Endogonaceae and evolution of mycorrhizas within Mucoromycota.</title>
        <authorList>
            <person name="Chang Y."/>
            <person name="Desiro A."/>
            <person name="Na H."/>
            <person name="Sandor L."/>
            <person name="Lipzen A."/>
            <person name="Clum A."/>
            <person name="Barry K."/>
            <person name="Grigoriev I.V."/>
            <person name="Martin F.M."/>
            <person name="Stajich J.E."/>
            <person name="Smith M.E."/>
            <person name="Bonito G."/>
            <person name="Spatafora J.W."/>
        </authorList>
    </citation>
    <scope>NUCLEOTIDE SEQUENCE [LARGE SCALE GENOMIC DNA]</scope>
    <source>
        <strain evidence="2 3">GMNB39</strain>
    </source>
</reference>
<evidence type="ECO:0000313" key="2">
    <source>
        <dbReference type="EMBL" id="RUO96540.1"/>
    </source>
</evidence>
<organism evidence="2 3">
    <name type="scientific">Jimgerdemannia flammicorona</name>
    <dbReference type="NCBI Taxonomy" id="994334"/>
    <lineage>
        <taxon>Eukaryota</taxon>
        <taxon>Fungi</taxon>
        <taxon>Fungi incertae sedis</taxon>
        <taxon>Mucoromycota</taxon>
        <taxon>Mucoromycotina</taxon>
        <taxon>Endogonomycetes</taxon>
        <taxon>Endogonales</taxon>
        <taxon>Endogonaceae</taxon>
        <taxon>Jimgerdemannia</taxon>
    </lineage>
</organism>
<dbReference type="AlphaFoldDB" id="A0A433A1H3"/>
<sequence length="362" mass="41228">MTNWYSASSLQTSSMSPDSNTRKVIRDLAPTLPIHAPPTISDARRKFLGANRGVVAWMAETPDELRGVRRSRTDDAPRLHPFNTGISTFHSCRRRRRTRHHNGPNGLGVTEPMLLCVGGEKGGEEPVSLFTLLRIPWRRRLDERWGGWSDKVRPEKVGTNWLNLPGAVAEPAPDRDEVDEFVGRIFVANERFEVGEGESESALFGECVRFDDCERESSSVPSSSASSDRFRRLSIRHAWEELWAINGEDLRVHRAHLHDFPADICTSRKTTVPHLPGDLEQRKFDPIFSLDSNGHVRENEEATVYMRVDRPEFTRTGVIYVFETMERLNYRPSGCAVPIDEIELLVTVVRHDRRIHEEVGVL</sequence>
<name>A0A433A1H3_9FUNG</name>
<proteinExistence type="predicted"/>